<dbReference type="OrthoDB" id="9811314at2"/>
<feature type="chain" id="PRO_5021758778" evidence="1">
    <location>
        <begin position="27"/>
        <end position="472"/>
    </location>
</feature>
<evidence type="ECO:0000256" key="1">
    <source>
        <dbReference type="SAM" id="SignalP"/>
    </source>
</evidence>
<dbReference type="Proteomes" id="UP000319449">
    <property type="component" value="Unassembled WGS sequence"/>
</dbReference>
<dbReference type="InterPro" id="IPR011765">
    <property type="entry name" value="Pept_M16_N"/>
</dbReference>
<organism evidence="4 5">
    <name type="scientific">Geobacter argillaceus</name>
    <dbReference type="NCBI Taxonomy" id="345631"/>
    <lineage>
        <taxon>Bacteria</taxon>
        <taxon>Pseudomonadati</taxon>
        <taxon>Thermodesulfobacteriota</taxon>
        <taxon>Desulfuromonadia</taxon>
        <taxon>Geobacterales</taxon>
        <taxon>Geobacteraceae</taxon>
        <taxon>Geobacter</taxon>
    </lineage>
</organism>
<dbReference type="InterPro" id="IPR011249">
    <property type="entry name" value="Metalloenz_LuxS/M16"/>
</dbReference>
<evidence type="ECO:0000313" key="5">
    <source>
        <dbReference type="Proteomes" id="UP000319449"/>
    </source>
</evidence>
<evidence type="ECO:0000259" key="3">
    <source>
        <dbReference type="Pfam" id="PF05193"/>
    </source>
</evidence>
<dbReference type="PANTHER" id="PTHR11851:SF225">
    <property type="entry name" value="NON-PEPTIDASE HOMOLOG YMXG"/>
    <property type="match status" value="1"/>
</dbReference>
<dbReference type="Pfam" id="PF05193">
    <property type="entry name" value="Peptidase_M16_C"/>
    <property type="match status" value="1"/>
</dbReference>
<accession>A0A562VN79</accession>
<reference evidence="4 5" key="1">
    <citation type="submission" date="2019-07" db="EMBL/GenBank/DDBJ databases">
        <title>Genomic Encyclopedia of Archaeal and Bacterial Type Strains, Phase II (KMG-II): from individual species to whole genera.</title>
        <authorList>
            <person name="Goeker M."/>
        </authorList>
    </citation>
    <scope>NUCLEOTIDE SEQUENCE [LARGE SCALE GENOMIC DNA]</scope>
    <source>
        <strain evidence="4 5">ATCC BAA-1139</strain>
    </source>
</reference>
<keyword evidence="1" id="KW-0732">Signal</keyword>
<dbReference type="SUPFAM" id="SSF63411">
    <property type="entry name" value="LuxS/MPP-like metallohydrolase"/>
    <property type="match status" value="2"/>
</dbReference>
<proteinExistence type="predicted"/>
<evidence type="ECO:0000259" key="2">
    <source>
        <dbReference type="Pfam" id="PF00675"/>
    </source>
</evidence>
<keyword evidence="5" id="KW-1185">Reference proteome</keyword>
<feature type="domain" description="Peptidase M16 C-terminal" evidence="3">
    <location>
        <begin position="206"/>
        <end position="383"/>
    </location>
</feature>
<dbReference type="PANTHER" id="PTHR11851">
    <property type="entry name" value="METALLOPROTEASE"/>
    <property type="match status" value="1"/>
</dbReference>
<dbReference type="InterPro" id="IPR007863">
    <property type="entry name" value="Peptidase_M16_C"/>
</dbReference>
<evidence type="ECO:0000313" key="4">
    <source>
        <dbReference type="EMBL" id="TWJ19231.1"/>
    </source>
</evidence>
<gene>
    <name evidence="4" type="ORF">JN12_01922</name>
</gene>
<dbReference type="EMBL" id="VLLN01000010">
    <property type="protein sequence ID" value="TWJ19231.1"/>
    <property type="molecule type" value="Genomic_DNA"/>
</dbReference>
<dbReference type="RefSeq" id="WP_145021804.1">
    <property type="nucleotide sequence ID" value="NZ_VLLN01000010.1"/>
</dbReference>
<dbReference type="GO" id="GO:0046872">
    <property type="term" value="F:metal ion binding"/>
    <property type="evidence" value="ECO:0007669"/>
    <property type="project" value="InterPro"/>
</dbReference>
<dbReference type="InterPro" id="IPR050361">
    <property type="entry name" value="MPP/UQCRC_Complex"/>
</dbReference>
<dbReference type="Gene3D" id="3.30.830.10">
    <property type="entry name" value="Metalloenzyme, LuxS/M16 peptidase-like"/>
    <property type="match status" value="2"/>
</dbReference>
<name>A0A562VN79_9BACT</name>
<feature type="signal peptide" evidence="1">
    <location>
        <begin position="1"/>
        <end position="26"/>
    </location>
</feature>
<dbReference type="PROSITE" id="PS51257">
    <property type="entry name" value="PROKAR_LIPOPROTEIN"/>
    <property type="match status" value="1"/>
</dbReference>
<comment type="caution">
    <text evidence="4">The sequence shown here is derived from an EMBL/GenBank/DDBJ whole genome shotgun (WGS) entry which is preliminary data.</text>
</comment>
<sequence length="472" mass="52340">MKTVIHLLGFCLTLLVAAGCSLPAKAVDPRALTFAPLRFSIPKADRATLDNGVVVYLMEDHELPLVNMTAYVRTGSIYEPADKLGLASLTGSVIRSGGTETLAPEKLDAELEFMASGVESGIGTEMGTMSLTTLTRNLDRTLELFVDVMRRPAFREDRVALARNQTIEAIRRQNDDPKGVANREYTRAVYAGHPLGRIPTIETVKNITRDDMIAFHRQFYGPANIMLAISGDFRKEELLAALNRLMAGWKGAENPLPAIAQPAMNKPGVLFARKEVNQSVIRMGLLGIDKNNPDLYALRVMDYILGGGFTSRLTNEIRSNQGLAYNADSHMDVGRLFPGTFMAETETKSESTGKAISLMRNIITGMTSEPVTDQEIRQARDSLINSFMFGFTKTDMIVNQHARLEFFGYPAGYLENYRDNLAKVSRDDVLRVAKKYLRPEAMVLMVVGDDRKFDQPLATFGPVTEIRLETTK</sequence>
<feature type="domain" description="Peptidase M16 N-terminal" evidence="2">
    <location>
        <begin position="57"/>
        <end position="197"/>
    </location>
</feature>
<dbReference type="AlphaFoldDB" id="A0A562VN79"/>
<protein>
    <submittedName>
        <fullName evidence="4">Putative Zn-dependent peptidase</fullName>
    </submittedName>
</protein>
<dbReference type="Pfam" id="PF00675">
    <property type="entry name" value="Peptidase_M16"/>
    <property type="match status" value="1"/>
</dbReference>